<evidence type="ECO:0000313" key="1">
    <source>
        <dbReference type="EMBL" id="PQO34429.1"/>
    </source>
</evidence>
<comment type="caution">
    <text evidence="1">The sequence shown here is derived from an EMBL/GenBank/DDBJ whole genome shotgun (WGS) entry which is preliminary data.</text>
</comment>
<evidence type="ECO:0000313" key="2">
    <source>
        <dbReference type="Proteomes" id="UP000238322"/>
    </source>
</evidence>
<gene>
    <name evidence="1" type="ORF">C5Y83_12985</name>
</gene>
<proteinExistence type="predicted"/>
<protein>
    <submittedName>
        <fullName evidence="1">Uncharacterized protein</fullName>
    </submittedName>
</protein>
<dbReference type="AlphaFoldDB" id="A0A2S8FQH3"/>
<organism evidence="1 2">
    <name type="scientific">Blastopirellula marina</name>
    <dbReference type="NCBI Taxonomy" id="124"/>
    <lineage>
        <taxon>Bacteria</taxon>
        <taxon>Pseudomonadati</taxon>
        <taxon>Planctomycetota</taxon>
        <taxon>Planctomycetia</taxon>
        <taxon>Pirellulales</taxon>
        <taxon>Pirellulaceae</taxon>
        <taxon>Blastopirellula</taxon>
    </lineage>
</organism>
<dbReference type="Proteomes" id="UP000238322">
    <property type="component" value="Unassembled WGS sequence"/>
</dbReference>
<dbReference type="EMBL" id="PUHY01000010">
    <property type="protein sequence ID" value="PQO34429.1"/>
    <property type="molecule type" value="Genomic_DNA"/>
</dbReference>
<reference evidence="1 2" key="1">
    <citation type="submission" date="2018-02" db="EMBL/GenBank/DDBJ databases">
        <title>Comparative genomes isolates from brazilian mangrove.</title>
        <authorList>
            <person name="Araujo J.E."/>
            <person name="Taketani R.G."/>
            <person name="Silva M.C.P."/>
            <person name="Loureco M.V."/>
            <person name="Andreote F.D."/>
        </authorList>
    </citation>
    <scope>NUCLEOTIDE SEQUENCE [LARGE SCALE GENOMIC DNA]</scope>
    <source>
        <strain evidence="1 2">Hex-1 MGV</strain>
    </source>
</reference>
<name>A0A2S8FQH3_9BACT</name>
<accession>A0A2S8FQH3</accession>
<sequence>MTTFLVDKLVGPRVMNWGLKMLNFGAYEADDSPMMATVMRAELDQLVVERTLIASSDIEQPFFNGLKSIEFLIMRPFDAEPSLAIPSLKEGALLTVLSVTNDLPRSLQL</sequence>
<dbReference type="RefSeq" id="WP_105330160.1">
    <property type="nucleotide sequence ID" value="NZ_PUHY01000010.1"/>
</dbReference>